<dbReference type="InterPro" id="IPR024194">
    <property type="entry name" value="Ac/AlaTfrase_AlgI/DltB"/>
</dbReference>
<feature type="transmembrane region" description="Helical" evidence="9">
    <location>
        <begin position="442"/>
        <end position="464"/>
    </location>
</feature>
<organism evidence="10 11">
    <name type="scientific">Algoriphagus pacificus</name>
    <dbReference type="NCBI Taxonomy" id="2811234"/>
    <lineage>
        <taxon>Bacteria</taxon>
        <taxon>Pseudomonadati</taxon>
        <taxon>Bacteroidota</taxon>
        <taxon>Cytophagia</taxon>
        <taxon>Cytophagales</taxon>
        <taxon>Cyclobacteriaceae</taxon>
        <taxon>Algoriphagus</taxon>
    </lineage>
</organism>
<evidence type="ECO:0000256" key="1">
    <source>
        <dbReference type="ARBA" id="ARBA00004651"/>
    </source>
</evidence>
<evidence type="ECO:0000256" key="9">
    <source>
        <dbReference type="SAM" id="Phobius"/>
    </source>
</evidence>
<dbReference type="RefSeq" id="WP_206588198.1">
    <property type="nucleotide sequence ID" value="NZ_JAFKCU010000006.1"/>
</dbReference>
<evidence type="ECO:0000256" key="6">
    <source>
        <dbReference type="ARBA" id="ARBA00023136"/>
    </source>
</evidence>
<evidence type="ECO:0000313" key="10">
    <source>
        <dbReference type="EMBL" id="MBN7817528.1"/>
    </source>
</evidence>
<feature type="transmembrane region" description="Helical" evidence="9">
    <location>
        <begin position="6"/>
        <end position="22"/>
    </location>
</feature>
<feature type="transmembrane region" description="Helical" evidence="9">
    <location>
        <begin position="485"/>
        <end position="501"/>
    </location>
</feature>
<dbReference type="Pfam" id="PF03062">
    <property type="entry name" value="MBOAT"/>
    <property type="match status" value="1"/>
</dbReference>
<dbReference type="EMBL" id="JAFKCU010000006">
    <property type="protein sequence ID" value="MBN7817528.1"/>
    <property type="molecule type" value="Genomic_DNA"/>
</dbReference>
<dbReference type="PIRSF" id="PIRSF500217">
    <property type="entry name" value="AlgI"/>
    <property type="match status" value="1"/>
</dbReference>
<protein>
    <submittedName>
        <fullName evidence="10">MBOAT family protein</fullName>
    </submittedName>
</protein>
<comment type="subcellular location">
    <subcellularLocation>
        <location evidence="1">Cell membrane</location>
        <topology evidence="1">Multi-pass membrane protein</topology>
    </subcellularLocation>
</comment>
<dbReference type="PANTHER" id="PTHR13285">
    <property type="entry name" value="ACYLTRANSFERASE"/>
    <property type="match status" value="1"/>
</dbReference>
<sequence length="512" mass="59351">MLFNSISFLIFLPIVFGLYWFVFQKNLKLQNAFLLLASYVFYGWWDWRFLGLIIASSAVDYWCGLKMSTVDSQQSTENSANSTIEGPGKETGNKNLTKKQPWSMVSGLWTGKRLYLTISLTFNLGLLAFFKYFNFFIDSAADFISLLGFQPHISTLNLILPVGISFYTFQTLSYSIDVYKGKLKPTKDPIAFFTFVAFFPQLVAGPIERASNLLPQFFKKREFEYQQGSDGMKLILWGLFKKMVIADNCALVVNPIFENYQTASGLELIMGAILFAFQIYGDFSGYSDIAIGVAKLFGFDLMTNFRTPYFSRDIAEFWRRWHISLSTWFRDYVYIPLGGSRVTKVKAIRNIFIVFLVSGFWHGANWTFIAWGGIHAALFIPIFLIGKNRVHLNEGDHMIPSFKELIQMISTFTLVSVAWVFFRANSIGDALGYLIRTFSNPLFPNSFNWFGYHLRVALVIFLVLEWIGRKRSNWIEIIPLKWYRYPVYFLVAFSIMYWGVFTQKMDFIYFQF</sequence>
<evidence type="ECO:0000256" key="3">
    <source>
        <dbReference type="ARBA" id="ARBA00022475"/>
    </source>
</evidence>
<evidence type="ECO:0000313" key="11">
    <source>
        <dbReference type="Proteomes" id="UP000664480"/>
    </source>
</evidence>
<keyword evidence="11" id="KW-1185">Reference proteome</keyword>
<keyword evidence="4 9" id="KW-0812">Transmembrane</keyword>
<dbReference type="PANTHER" id="PTHR13285:SF18">
    <property type="entry name" value="PROTEIN-CYSTEINE N-PALMITOYLTRANSFERASE RASP"/>
    <property type="match status" value="1"/>
</dbReference>
<feature type="transmembrane region" description="Helical" evidence="9">
    <location>
        <begin position="114"/>
        <end position="134"/>
    </location>
</feature>
<evidence type="ECO:0000256" key="2">
    <source>
        <dbReference type="ARBA" id="ARBA00010323"/>
    </source>
</evidence>
<evidence type="ECO:0000256" key="5">
    <source>
        <dbReference type="ARBA" id="ARBA00022989"/>
    </source>
</evidence>
<keyword evidence="5 9" id="KW-1133">Transmembrane helix</keyword>
<comment type="similarity">
    <text evidence="2 7">Belongs to the membrane-bound acyltransferase family.</text>
</comment>
<proteinExistence type="inferred from homology"/>
<accession>A0ABS3CK91</accession>
<evidence type="ECO:0000256" key="4">
    <source>
        <dbReference type="ARBA" id="ARBA00022692"/>
    </source>
</evidence>
<keyword evidence="3 7" id="KW-1003">Cell membrane</keyword>
<keyword evidence="7" id="KW-0808">Transferase</keyword>
<keyword evidence="6 7" id="KW-0472">Membrane</keyword>
<keyword evidence="7" id="KW-0012">Acyltransferase</keyword>
<evidence type="ECO:0000256" key="7">
    <source>
        <dbReference type="PIRNR" id="PIRNR016636"/>
    </source>
</evidence>
<feature type="transmembrane region" description="Helical" evidence="9">
    <location>
        <begin position="146"/>
        <end position="169"/>
    </location>
</feature>
<feature type="transmembrane region" description="Helical" evidence="9">
    <location>
        <begin position="405"/>
        <end position="422"/>
    </location>
</feature>
<feature type="region of interest" description="Disordered" evidence="8">
    <location>
        <begin position="76"/>
        <end position="97"/>
    </location>
</feature>
<feature type="transmembrane region" description="Helical" evidence="9">
    <location>
        <begin position="347"/>
        <end position="362"/>
    </location>
</feature>
<dbReference type="InterPro" id="IPR004299">
    <property type="entry name" value="MBOAT_fam"/>
</dbReference>
<dbReference type="Proteomes" id="UP000664480">
    <property type="component" value="Unassembled WGS sequence"/>
</dbReference>
<dbReference type="InterPro" id="IPR051085">
    <property type="entry name" value="MB_O-acyltransferase"/>
</dbReference>
<dbReference type="InterPro" id="IPR028362">
    <property type="entry name" value="AlgI"/>
</dbReference>
<reference evidence="10 11" key="1">
    <citation type="submission" date="2021-03" db="EMBL/GenBank/DDBJ databases">
        <title>novel species isolated from a fishpond in China.</title>
        <authorList>
            <person name="Lu H."/>
            <person name="Cai Z."/>
        </authorList>
    </citation>
    <scope>NUCLEOTIDE SEQUENCE [LARGE SCALE GENOMIC DNA]</scope>
    <source>
        <strain evidence="10 11">YJ13C</strain>
    </source>
</reference>
<gene>
    <name evidence="10" type="ORF">J0A69_18950</name>
</gene>
<comment type="caution">
    <text evidence="10">The sequence shown here is derived from an EMBL/GenBank/DDBJ whole genome shotgun (WGS) entry which is preliminary data.</text>
</comment>
<name>A0ABS3CK91_9BACT</name>
<evidence type="ECO:0000256" key="8">
    <source>
        <dbReference type="SAM" id="MobiDB-lite"/>
    </source>
</evidence>
<dbReference type="PIRSF" id="PIRSF016636">
    <property type="entry name" value="AlgI_DltB"/>
    <property type="match status" value="1"/>
</dbReference>